<accession>A0ABR0BIP3</accession>
<dbReference type="PROSITE" id="PS00530">
    <property type="entry name" value="RNASE_T2_1"/>
    <property type="match status" value="1"/>
</dbReference>
<evidence type="ECO:0000313" key="6">
    <source>
        <dbReference type="EMBL" id="KAK4078452.1"/>
    </source>
</evidence>
<dbReference type="PANTHER" id="PTHR11240">
    <property type="entry name" value="RIBONUCLEASE T2"/>
    <property type="match status" value="1"/>
</dbReference>
<evidence type="ECO:0000256" key="4">
    <source>
        <dbReference type="RuleBase" id="RU004328"/>
    </source>
</evidence>
<dbReference type="InterPro" id="IPR036430">
    <property type="entry name" value="RNase_T2-like_sf"/>
</dbReference>
<dbReference type="EMBL" id="JAWRVI010000083">
    <property type="protein sequence ID" value="KAK4078452.1"/>
    <property type="molecule type" value="Genomic_DNA"/>
</dbReference>
<dbReference type="InterPro" id="IPR001568">
    <property type="entry name" value="RNase_T2-like"/>
</dbReference>
<protein>
    <recommendedName>
        <fullName evidence="2">ribonuclease T2</fullName>
        <ecNumber evidence="2">4.6.1.19</ecNumber>
    </recommendedName>
</protein>
<reference evidence="6 7" key="1">
    <citation type="journal article" date="2024" name="Microbiol. Resour. Announc.">
        <title>Genome annotations for the ascomycete fungi Trichoderma harzianum, Trichoderma aggressivum, and Purpureocillium lilacinum.</title>
        <authorList>
            <person name="Beijen E.P.W."/>
            <person name="Ohm R.A."/>
        </authorList>
    </citation>
    <scope>NUCLEOTIDE SEQUENCE [LARGE SCALE GENOMIC DNA]</scope>
    <source>
        <strain evidence="6 7">CBS 150709</strain>
    </source>
</reference>
<feature type="chain" id="PRO_5046261595" description="ribonuclease T2" evidence="5">
    <location>
        <begin position="20"/>
        <end position="345"/>
    </location>
</feature>
<keyword evidence="5" id="KW-0732">Signal</keyword>
<dbReference type="PROSITE" id="PS00531">
    <property type="entry name" value="RNASE_T2_2"/>
    <property type="match status" value="1"/>
</dbReference>
<dbReference type="Pfam" id="PF00445">
    <property type="entry name" value="Ribonuclease_T2"/>
    <property type="match status" value="1"/>
</dbReference>
<dbReference type="InterPro" id="IPR033130">
    <property type="entry name" value="RNase_T2_His_AS_2"/>
</dbReference>
<comment type="similarity">
    <text evidence="1 4">Belongs to the RNase T2 family.</text>
</comment>
<dbReference type="SUPFAM" id="SSF55895">
    <property type="entry name" value="Ribonuclease Rh-like"/>
    <property type="match status" value="1"/>
</dbReference>
<evidence type="ECO:0000256" key="5">
    <source>
        <dbReference type="SAM" id="SignalP"/>
    </source>
</evidence>
<sequence>MYRGAVLVSVAGLAQLASAGLYPGITTDNHTCALGTSRILILGRRRAVLYTDRGCLSVAVDPVLSCSCKATPDKVADTCCTETYGGLLVATQIWNTFTGLESKGQIYPKNHWTIHGLWPGSYTQYCDLSRQYDPKPVPNTTDGTPHGTPVPPYTGEPIDKWFKPYGKLDLLAYMNKYWVSQYDPNWVFWAHEFSKHATCYSTFQTECYGPKATEHGDLFEFFETVIKFQRTLPTFKWLSKADIKPSNKTAYTLSKIQKALTKEFSLVPFLGCSGPRYNETEAGKGSKDNGRTVLSEVWYYYHVYGRPQEAQAKKLAADASGGSLSTCAKAKDAVWYYERSKGSEQ</sequence>
<dbReference type="PANTHER" id="PTHR11240:SF17">
    <property type="entry name" value="RIBONUCLEASE T2"/>
    <property type="match status" value="1"/>
</dbReference>
<keyword evidence="3" id="KW-0255">Endonuclease</keyword>
<comment type="caution">
    <text evidence="6">The sequence shown here is derived from an EMBL/GenBank/DDBJ whole genome shotgun (WGS) entry which is preliminary data.</text>
</comment>
<dbReference type="Gene3D" id="3.90.730.10">
    <property type="entry name" value="Ribonuclease T2-like"/>
    <property type="match status" value="1"/>
</dbReference>
<dbReference type="InterPro" id="IPR018188">
    <property type="entry name" value="RNase_T2_His_AS_1"/>
</dbReference>
<keyword evidence="3" id="KW-0540">Nuclease</keyword>
<keyword evidence="7" id="KW-1185">Reference proteome</keyword>
<evidence type="ECO:0000313" key="7">
    <source>
        <dbReference type="Proteomes" id="UP001287286"/>
    </source>
</evidence>
<feature type="signal peptide" evidence="5">
    <location>
        <begin position="1"/>
        <end position="19"/>
    </location>
</feature>
<name>A0ABR0BIP3_PURLI</name>
<keyword evidence="3" id="KW-0378">Hydrolase</keyword>
<gene>
    <name evidence="6" type="ORF">Purlil1_11970</name>
</gene>
<evidence type="ECO:0000256" key="2">
    <source>
        <dbReference type="ARBA" id="ARBA00012571"/>
    </source>
</evidence>
<evidence type="ECO:0000256" key="1">
    <source>
        <dbReference type="ARBA" id="ARBA00007469"/>
    </source>
</evidence>
<proteinExistence type="inferred from homology"/>
<evidence type="ECO:0000256" key="3">
    <source>
        <dbReference type="ARBA" id="ARBA00022759"/>
    </source>
</evidence>
<dbReference type="Proteomes" id="UP001287286">
    <property type="component" value="Unassembled WGS sequence"/>
</dbReference>
<dbReference type="EC" id="4.6.1.19" evidence="2"/>
<organism evidence="6 7">
    <name type="scientific">Purpureocillium lilacinum</name>
    <name type="common">Paecilomyces lilacinus</name>
    <dbReference type="NCBI Taxonomy" id="33203"/>
    <lineage>
        <taxon>Eukaryota</taxon>
        <taxon>Fungi</taxon>
        <taxon>Dikarya</taxon>
        <taxon>Ascomycota</taxon>
        <taxon>Pezizomycotina</taxon>
        <taxon>Sordariomycetes</taxon>
        <taxon>Hypocreomycetidae</taxon>
        <taxon>Hypocreales</taxon>
        <taxon>Ophiocordycipitaceae</taxon>
        <taxon>Purpureocillium</taxon>
    </lineage>
</organism>